<protein>
    <recommendedName>
        <fullName evidence="5">Maltokinase N-terminal cap domain-containing protein</fullName>
    </recommendedName>
</protein>
<keyword evidence="1" id="KW-0808">Transferase</keyword>
<keyword evidence="2" id="KW-0547">Nucleotide-binding</keyword>
<evidence type="ECO:0000256" key="4">
    <source>
        <dbReference type="ARBA" id="ARBA00022840"/>
    </source>
</evidence>
<keyword evidence="4" id="KW-0067">ATP-binding</keyword>
<dbReference type="GO" id="GO:0016301">
    <property type="term" value="F:kinase activity"/>
    <property type="evidence" value="ECO:0007669"/>
    <property type="project" value="UniProtKB-KW"/>
</dbReference>
<accession>A0A941IML0</accession>
<dbReference type="EMBL" id="JAGSOG010000020">
    <property type="protein sequence ID" value="MBR7832979.1"/>
    <property type="molecule type" value="Genomic_DNA"/>
</dbReference>
<comment type="caution">
    <text evidence="6">The sequence shown here is derived from an EMBL/GenBank/DDBJ whole genome shotgun (WGS) entry which is preliminary data.</text>
</comment>
<gene>
    <name evidence="6" type="ORF">KDL01_06880</name>
</gene>
<reference evidence="6" key="1">
    <citation type="submission" date="2021-04" db="EMBL/GenBank/DDBJ databases">
        <title>Genome based classification of Actinospica acidithermotolerans sp. nov., an actinobacterium isolated from an Indonesian hot spring.</title>
        <authorList>
            <person name="Kusuma A.B."/>
            <person name="Putra K.E."/>
            <person name="Nafisah S."/>
            <person name="Loh J."/>
            <person name="Nouioui I."/>
            <person name="Goodfellow M."/>
        </authorList>
    </citation>
    <scope>NUCLEOTIDE SEQUENCE</scope>
    <source>
        <strain evidence="6">CSCA 57</strain>
    </source>
</reference>
<evidence type="ECO:0000256" key="2">
    <source>
        <dbReference type="ARBA" id="ARBA00022741"/>
    </source>
</evidence>
<dbReference type="Pfam" id="PF18085">
    <property type="entry name" value="Mak_N_cap"/>
    <property type="match status" value="1"/>
</dbReference>
<name>A0A941IML0_9ACTN</name>
<feature type="domain" description="Maltokinase N-terminal cap" evidence="5">
    <location>
        <begin position="20"/>
        <end position="109"/>
    </location>
</feature>
<organism evidence="6 7">
    <name type="scientific">Actinospica durhamensis</name>
    <dbReference type="NCBI Taxonomy" id="1508375"/>
    <lineage>
        <taxon>Bacteria</taxon>
        <taxon>Bacillati</taxon>
        <taxon>Actinomycetota</taxon>
        <taxon>Actinomycetes</taxon>
        <taxon>Catenulisporales</taxon>
        <taxon>Actinospicaceae</taxon>
        <taxon>Actinospica</taxon>
    </lineage>
</organism>
<keyword evidence="7" id="KW-1185">Reference proteome</keyword>
<keyword evidence="3" id="KW-0418">Kinase</keyword>
<dbReference type="InterPro" id="IPR040999">
    <property type="entry name" value="Mak_N_cap"/>
</dbReference>
<dbReference type="Proteomes" id="UP000675781">
    <property type="component" value="Unassembled WGS sequence"/>
</dbReference>
<proteinExistence type="predicted"/>
<dbReference type="RefSeq" id="WP_212527504.1">
    <property type="nucleotide sequence ID" value="NZ_JAGSOG010000020.1"/>
</dbReference>
<dbReference type="GO" id="GO:0005524">
    <property type="term" value="F:ATP binding"/>
    <property type="evidence" value="ECO:0007669"/>
    <property type="project" value="UniProtKB-KW"/>
</dbReference>
<dbReference type="AlphaFoldDB" id="A0A941IML0"/>
<sequence length="222" mass="23776">MALIHHTTVKPSKVELLAGWLPTRPWYRGDAGSLTPTLVKSGGFRLDDPEGEVGIEFMVATDTSSSEPVAYLVPLTYRGAPLDGAEHALIGTMEHGVLGKRWAYDGCQDPVLIAELLSLFEGRAQAVAQSISDTLDHEVIRSYAGAPLTLSGFTPAPTDDRDGTHVPTPHGTILHVHRLLSPAPTGHPPRPEDDAVVGYISRSWNAPDGNDVAAVFMTIRTA</sequence>
<evidence type="ECO:0000313" key="7">
    <source>
        <dbReference type="Proteomes" id="UP000675781"/>
    </source>
</evidence>
<evidence type="ECO:0000259" key="5">
    <source>
        <dbReference type="Pfam" id="PF18085"/>
    </source>
</evidence>
<evidence type="ECO:0000313" key="6">
    <source>
        <dbReference type="EMBL" id="MBR7832979.1"/>
    </source>
</evidence>
<evidence type="ECO:0000256" key="3">
    <source>
        <dbReference type="ARBA" id="ARBA00022777"/>
    </source>
</evidence>
<evidence type="ECO:0000256" key="1">
    <source>
        <dbReference type="ARBA" id="ARBA00022679"/>
    </source>
</evidence>